<dbReference type="HAMAP" id="MF_00137">
    <property type="entry name" value="SAICAR_synth"/>
    <property type="match status" value="1"/>
</dbReference>
<dbReference type="Gene3D" id="3.30.470.20">
    <property type="entry name" value="ATP-grasp fold, B domain"/>
    <property type="match status" value="1"/>
</dbReference>
<dbReference type="Gene3D" id="3.30.200.20">
    <property type="entry name" value="Phosphorylase Kinase, domain 1"/>
    <property type="match status" value="1"/>
</dbReference>
<dbReference type="CDD" id="cd01414">
    <property type="entry name" value="SAICAR_synt_Sc"/>
    <property type="match status" value="1"/>
</dbReference>
<evidence type="ECO:0000256" key="8">
    <source>
        <dbReference type="ARBA" id="ARBA00022840"/>
    </source>
</evidence>
<evidence type="ECO:0000256" key="2">
    <source>
        <dbReference type="ARBA" id="ARBA00010190"/>
    </source>
</evidence>
<dbReference type="InterPro" id="IPR028923">
    <property type="entry name" value="SAICAR_synt/ADE2_N"/>
</dbReference>
<evidence type="ECO:0000256" key="5">
    <source>
        <dbReference type="ARBA" id="ARBA00022598"/>
    </source>
</evidence>
<name>A0ABS4Z7D7_9ACTN</name>
<dbReference type="Proteomes" id="UP000758168">
    <property type="component" value="Unassembled WGS sequence"/>
</dbReference>
<sequence>MDPVYESQLDVPLVHAGKVRELYALDEDRLLMVATDRISAFDFVLDSAIPDKGRVLTQLSQWWFGQLTDLVPNHVLSTDVPEAVRGRAVVCERLEMVPVECVARGYLTGSGWLEYQESRTVCGVPLPDGLVDGSRLPEPVFTPATKAALGDHDENVDFDTVARTVGLPLAERLRDLTLAVYARAEGVARERGLLLADTKLEFGLRADGTVVLADEVLTPDSSRFWDAAGWQPGGALPSFDKQYVRDWLLHESGWDRHGPDAPPPLPDAVVAATRAKYLQAYERLTGQALPPA</sequence>
<evidence type="ECO:0000256" key="9">
    <source>
        <dbReference type="ARBA" id="ARBA00030409"/>
    </source>
</evidence>
<dbReference type="NCBIfam" id="TIGR00081">
    <property type="entry name" value="purC"/>
    <property type="match status" value="1"/>
</dbReference>
<comment type="similarity">
    <text evidence="2 11">Belongs to the SAICAR synthetase family.</text>
</comment>
<evidence type="ECO:0000256" key="4">
    <source>
        <dbReference type="ARBA" id="ARBA00016460"/>
    </source>
</evidence>
<dbReference type="PANTHER" id="PTHR43700:SF1">
    <property type="entry name" value="PHOSPHORIBOSYLAMINOIMIDAZOLE-SUCCINOCARBOXAMIDE SYNTHASE"/>
    <property type="match status" value="1"/>
</dbReference>
<comment type="pathway">
    <text evidence="1 11">Purine metabolism; IMP biosynthesis via de novo pathway; 5-amino-1-(5-phospho-D-ribosyl)imidazole-4-carboxamide from 5-amino-1-(5-phospho-D-ribosyl)imidazole-4-carboxylate: step 1/2.</text>
</comment>
<dbReference type="RefSeq" id="WP_307804001.1">
    <property type="nucleotide sequence ID" value="NZ_BAAAMH010000004.1"/>
</dbReference>
<evidence type="ECO:0000256" key="10">
    <source>
        <dbReference type="ARBA" id="ARBA00048475"/>
    </source>
</evidence>
<evidence type="ECO:0000256" key="6">
    <source>
        <dbReference type="ARBA" id="ARBA00022741"/>
    </source>
</evidence>
<dbReference type="PROSITE" id="PS01058">
    <property type="entry name" value="SAICAR_SYNTHETASE_2"/>
    <property type="match status" value="1"/>
</dbReference>
<reference evidence="13 14" key="1">
    <citation type="submission" date="2021-03" db="EMBL/GenBank/DDBJ databases">
        <title>Sequencing the genomes of 1000 actinobacteria strains.</title>
        <authorList>
            <person name="Klenk H.-P."/>
        </authorList>
    </citation>
    <scope>NUCLEOTIDE SEQUENCE [LARGE SCALE GENOMIC DNA]</scope>
    <source>
        <strain evidence="13 14">DSM 12936</strain>
    </source>
</reference>
<dbReference type="Pfam" id="PF01259">
    <property type="entry name" value="SAICAR_synt"/>
    <property type="match status" value="1"/>
</dbReference>
<keyword evidence="8 11" id="KW-0067">ATP-binding</keyword>
<evidence type="ECO:0000256" key="7">
    <source>
        <dbReference type="ARBA" id="ARBA00022755"/>
    </source>
</evidence>
<dbReference type="GO" id="GO:0004639">
    <property type="term" value="F:phosphoribosylaminoimidazolesuccinocarboxamide synthase activity"/>
    <property type="evidence" value="ECO:0007669"/>
    <property type="project" value="UniProtKB-EC"/>
</dbReference>
<protein>
    <recommendedName>
        <fullName evidence="4 11">Phosphoribosylaminoimidazole-succinocarboxamide synthase</fullName>
        <ecNumber evidence="3 11">6.3.2.6</ecNumber>
    </recommendedName>
    <alternativeName>
        <fullName evidence="9 11">SAICAR synthetase</fullName>
    </alternativeName>
</protein>
<evidence type="ECO:0000256" key="3">
    <source>
        <dbReference type="ARBA" id="ARBA00012217"/>
    </source>
</evidence>
<comment type="catalytic activity">
    <reaction evidence="10 11">
        <text>5-amino-1-(5-phospho-D-ribosyl)imidazole-4-carboxylate + L-aspartate + ATP = (2S)-2-[5-amino-1-(5-phospho-beta-D-ribosyl)imidazole-4-carboxamido]succinate + ADP + phosphate + 2 H(+)</text>
        <dbReference type="Rhea" id="RHEA:22628"/>
        <dbReference type="ChEBI" id="CHEBI:15378"/>
        <dbReference type="ChEBI" id="CHEBI:29991"/>
        <dbReference type="ChEBI" id="CHEBI:30616"/>
        <dbReference type="ChEBI" id="CHEBI:43474"/>
        <dbReference type="ChEBI" id="CHEBI:58443"/>
        <dbReference type="ChEBI" id="CHEBI:77657"/>
        <dbReference type="ChEBI" id="CHEBI:456216"/>
        <dbReference type="EC" id="6.3.2.6"/>
    </reaction>
</comment>
<proteinExistence type="inferred from homology"/>
<dbReference type="PANTHER" id="PTHR43700">
    <property type="entry name" value="PHOSPHORIBOSYLAMINOIMIDAZOLE-SUCCINOCARBOXAMIDE SYNTHASE"/>
    <property type="match status" value="1"/>
</dbReference>
<comment type="caution">
    <text evidence="13">The sequence shown here is derived from an EMBL/GenBank/DDBJ whole genome shotgun (WGS) entry which is preliminary data.</text>
</comment>
<evidence type="ECO:0000256" key="1">
    <source>
        <dbReference type="ARBA" id="ARBA00004672"/>
    </source>
</evidence>
<keyword evidence="7 11" id="KW-0658">Purine biosynthesis</keyword>
<evidence type="ECO:0000259" key="12">
    <source>
        <dbReference type="Pfam" id="PF01259"/>
    </source>
</evidence>
<dbReference type="NCBIfam" id="NF010568">
    <property type="entry name" value="PRK13961.1"/>
    <property type="match status" value="1"/>
</dbReference>
<dbReference type="InterPro" id="IPR001636">
    <property type="entry name" value="SAICAR_synth"/>
</dbReference>
<dbReference type="EC" id="6.3.2.6" evidence="3 11"/>
<gene>
    <name evidence="11" type="primary">purC</name>
    <name evidence="13" type="ORF">JOF54_001887</name>
</gene>
<evidence type="ECO:0000313" key="14">
    <source>
        <dbReference type="Proteomes" id="UP000758168"/>
    </source>
</evidence>
<dbReference type="InterPro" id="IPR018236">
    <property type="entry name" value="SAICAR_synthetase_CS"/>
</dbReference>
<evidence type="ECO:0000313" key="13">
    <source>
        <dbReference type="EMBL" id="MBP2416965.1"/>
    </source>
</evidence>
<organism evidence="13 14">
    <name type="scientific">Microlunatus capsulatus</name>
    <dbReference type="NCBI Taxonomy" id="99117"/>
    <lineage>
        <taxon>Bacteria</taxon>
        <taxon>Bacillati</taxon>
        <taxon>Actinomycetota</taxon>
        <taxon>Actinomycetes</taxon>
        <taxon>Propionibacteriales</taxon>
        <taxon>Propionibacteriaceae</taxon>
        <taxon>Microlunatus</taxon>
    </lineage>
</organism>
<keyword evidence="6 11" id="KW-0547">Nucleotide-binding</keyword>
<feature type="domain" description="SAICAR synthetase/ADE2 N-terminal" evidence="12">
    <location>
        <begin position="14"/>
        <end position="256"/>
    </location>
</feature>
<dbReference type="PROSITE" id="PS01057">
    <property type="entry name" value="SAICAR_SYNTHETASE_1"/>
    <property type="match status" value="1"/>
</dbReference>
<accession>A0ABS4Z7D7</accession>
<dbReference type="EMBL" id="JAGIOB010000001">
    <property type="protein sequence ID" value="MBP2416965.1"/>
    <property type="molecule type" value="Genomic_DNA"/>
</dbReference>
<dbReference type="SUPFAM" id="SSF56104">
    <property type="entry name" value="SAICAR synthase-like"/>
    <property type="match status" value="1"/>
</dbReference>
<keyword evidence="14" id="KW-1185">Reference proteome</keyword>
<evidence type="ECO:0000256" key="11">
    <source>
        <dbReference type="HAMAP-Rule" id="MF_00137"/>
    </source>
</evidence>
<keyword evidence="5 11" id="KW-0436">Ligase</keyword>